<dbReference type="RefSeq" id="WP_013174100.1">
    <property type="nucleotide sequence ID" value="NC_014219.1"/>
</dbReference>
<keyword evidence="3" id="KW-1185">Reference proteome</keyword>
<dbReference type="InterPro" id="IPR014852">
    <property type="entry name" value="YwhD"/>
</dbReference>
<proteinExistence type="predicted"/>
<dbReference type="Proteomes" id="UP000000271">
    <property type="component" value="Chromosome"/>
</dbReference>
<dbReference type="HOGENOM" id="CLU_133833_0_0_9"/>
<dbReference type="eggNOG" id="ENOG502Z8XT">
    <property type="taxonomic scope" value="Bacteria"/>
</dbReference>
<gene>
    <name evidence="2" type="ordered locus">Bsel_3214</name>
</gene>
<evidence type="ECO:0000313" key="2">
    <source>
        <dbReference type="EMBL" id="ADI00696.1"/>
    </source>
</evidence>
<evidence type="ECO:0000313" key="3">
    <source>
        <dbReference type="Proteomes" id="UP000000271"/>
    </source>
</evidence>
<feature type="compositionally biased region" description="Basic and acidic residues" evidence="1">
    <location>
        <begin position="1"/>
        <end position="13"/>
    </location>
</feature>
<evidence type="ECO:0000256" key="1">
    <source>
        <dbReference type="SAM" id="MobiDB-lite"/>
    </source>
</evidence>
<dbReference type="EMBL" id="CP001791">
    <property type="protein sequence ID" value="ADI00696.1"/>
    <property type="molecule type" value="Genomic_DNA"/>
</dbReference>
<dbReference type="KEGG" id="bse:Bsel_3214"/>
<protein>
    <recommendedName>
        <fullName evidence="4">YwhD family protein</fullName>
    </recommendedName>
</protein>
<feature type="region of interest" description="Disordered" evidence="1">
    <location>
        <begin position="1"/>
        <end position="30"/>
    </location>
</feature>
<dbReference type="AlphaFoldDB" id="D6Y1A9"/>
<evidence type="ECO:0008006" key="4">
    <source>
        <dbReference type="Google" id="ProtNLM"/>
    </source>
</evidence>
<dbReference type="Pfam" id="PF08741">
    <property type="entry name" value="YwhD"/>
    <property type="match status" value="1"/>
</dbReference>
<sequence>MNEADREKNEKIKNMMGGGQKKKGGGFNILNNDSTDGHGGYGAGTLSLNNMSPVFIDVEDGDAFVDMGALHARSSVEKGIKFLKTKEEVPNGRPFWLVWVQTDILNGGPAYTGVAACELTVDREIRRGYKSLPEHVNNMDKALKGRIIVDQMDGKSKQILKEYLESFNPEMWERSSDELKEGLAT</sequence>
<name>D6Y1A9_BACIE</name>
<accession>D6Y1A9</accession>
<dbReference type="STRING" id="439292.Bsel_3214"/>
<organism evidence="2 3">
    <name type="scientific">Bacillus selenitireducens (strain ATCC 700615 / DSM 15326 / MLS10)</name>
    <dbReference type="NCBI Taxonomy" id="439292"/>
    <lineage>
        <taxon>Bacteria</taxon>
        <taxon>Bacillati</taxon>
        <taxon>Bacillota</taxon>
        <taxon>Bacilli</taxon>
        <taxon>Bacillales</taxon>
        <taxon>Bacillaceae</taxon>
        <taxon>Salisediminibacterium</taxon>
    </lineage>
</organism>
<reference evidence="2" key="1">
    <citation type="submission" date="2009-10" db="EMBL/GenBank/DDBJ databases">
        <title>Complete sequence of Bacillus selenitireducens MLS10.</title>
        <authorList>
            <consortium name="US DOE Joint Genome Institute"/>
            <person name="Lucas S."/>
            <person name="Copeland A."/>
            <person name="Lapidus A."/>
            <person name="Glavina del Rio T."/>
            <person name="Dalin E."/>
            <person name="Tice H."/>
            <person name="Bruce D."/>
            <person name="Goodwin L."/>
            <person name="Pitluck S."/>
            <person name="Sims D."/>
            <person name="Brettin T."/>
            <person name="Detter J.C."/>
            <person name="Han C."/>
            <person name="Larimer F."/>
            <person name="Land M."/>
            <person name="Hauser L."/>
            <person name="Kyrpides N."/>
            <person name="Ovchinnikova G."/>
            <person name="Stolz J."/>
        </authorList>
    </citation>
    <scope>NUCLEOTIDE SEQUENCE [LARGE SCALE GENOMIC DNA]</scope>
    <source>
        <strain evidence="2">MLS10</strain>
    </source>
</reference>